<dbReference type="AlphaFoldDB" id="A0A132NKQ8"/>
<name>A0A132NKQ8_9ACTN</name>
<reference evidence="3" key="1">
    <citation type="submission" date="2015-02" db="EMBL/GenBank/DDBJ databases">
        <title>Physiological reanalysis, assessment of diazotrophy, and genome sequences of multiple isolates of Streptomyces thermoautotrophicus.</title>
        <authorList>
            <person name="MacKellar D.C."/>
            <person name="Lieber L."/>
            <person name="Norman J."/>
            <person name="Bolger A."/>
            <person name="Tobin C."/>
            <person name="Murray J.W."/>
            <person name="Friesen M."/>
            <person name="Prell J."/>
        </authorList>
    </citation>
    <scope>NUCLEOTIDE SEQUENCE [LARGE SCALE GENOMIC DNA]</scope>
    <source>
        <strain evidence="3">UBT1</strain>
    </source>
</reference>
<dbReference type="Proteomes" id="UP000070598">
    <property type="component" value="Unassembled WGS sequence"/>
</dbReference>
<keyword evidence="1" id="KW-0175">Coiled coil</keyword>
<proteinExistence type="predicted"/>
<sequence>MTEQELEQQVRAAEAELLDLEVAVETLRVELANFAREHHQRLGPLYEQLDELDVLAAELIAA</sequence>
<protein>
    <submittedName>
        <fullName evidence="2">Uncharacterized protein</fullName>
    </submittedName>
</protein>
<organism evidence="2 3">
    <name type="scientific">Carbonactinospora thermoautotrophica</name>
    <dbReference type="NCBI Taxonomy" id="1469144"/>
    <lineage>
        <taxon>Bacteria</taxon>
        <taxon>Bacillati</taxon>
        <taxon>Actinomycetota</taxon>
        <taxon>Actinomycetes</taxon>
        <taxon>Kitasatosporales</taxon>
        <taxon>Carbonactinosporaceae</taxon>
        <taxon>Carbonactinospora</taxon>
    </lineage>
</organism>
<dbReference type="PATRIC" id="fig|1469144.9.peg.5220"/>
<feature type="coiled-coil region" evidence="1">
    <location>
        <begin position="3"/>
        <end position="37"/>
    </location>
</feature>
<evidence type="ECO:0000313" key="3">
    <source>
        <dbReference type="Proteomes" id="UP000070598"/>
    </source>
</evidence>
<feature type="non-terminal residue" evidence="2">
    <location>
        <position position="62"/>
    </location>
</feature>
<accession>A0A132NKQ8</accession>
<comment type="caution">
    <text evidence="2">The sequence shown here is derived from an EMBL/GenBank/DDBJ whole genome shotgun (WGS) entry which is preliminary data.</text>
</comment>
<evidence type="ECO:0000313" key="2">
    <source>
        <dbReference type="EMBL" id="KWX10676.1"/>
    </source>
</evidence>
<evidence type="ECO:0000256" key="1">
    <source>
        <dbReference type="SAM" id="Coils"/>
    </source>
</evidence>
<gene>
    <name evidence="2" type="ORF">TR74_02200</name>
</gene>
<dbReference type="EMBL" id="JYIK01000349">
    <property type="protein sequence ID" value="KWX10676.1"/>
    <property type="molecule type" value="Genomic_DNA"/>
</dbReference>